<dbReference type="GO" id="GO:0031314">
    <property type="term" value="C:extrinsic component of mitochondrial inner membrane"/>
    <property type="evidence" value="ECO:0007669"/>
    <property type="project" value="UniProtKB-UniRule"/>
</dbReference>
<organism evidence="8">
    <name type="scientific">Trypanosoma congolense (strain IL3000)</name>
    <dbReference type="NCBI Taxonomy" id="1068625"/>
    <lineage>
        <taxon>Eukaryota</taxon>
        <taxon>Discoba</taxon>
        <taxon>Euglenozoa</taxon>
        <taxon>Kinetoplastea</taxon>
        <taxon>Metakinetoplastina</taxon>
        <taxon>Trypanosomatida</taxon>
        <taxon>Trypanosomatidae</taxon>
        <taxon>Trypanosoma</taxon>
        <taxon>Nannomonas</taxon>
    </lineage>
</organism>
<protein>
    <recommendedName>
        <fullName evidence="6">Ubiquinone biosynthesis protein COQ4 homolog, mitochondrial</fullName>
    </recommendedName>
    <alternativeName>
        <fullName evidence="6">4-hydroxy-3-methoxy-5-polyprenylbenzoate decarboxylase</fullName>
        <ecNumber evidence="6">4.1.1.130</ecNumber>
    </alternativeName>
    <alternativeName>
        <fullName evidence="6">Coenzyme Q biosynthesis protein 4 homolog</fullName>
    </alternativeName>
</protein>
<feature type="chain" id="PRO_5003410756" description="Ubiquinone biosynthesis protein COQ4 homolog, mitochondrial" evidence="7">
    <location>
        <begin position="23"/>
        <end position="244"/>
    </location>
</feature>
<dbReference type="GO" id="GO:0120539">
    <property type="term" value="F:4-hydroxy-3-methoxy-5-polyprenylbenzoate decarboxylase activity"/>
    <property type="evidence" value="ECO:0007669"/>
    <property type="project" value="UniProtKB-EC"/>
</dbReference>
<feature type="binding site" evidence="6">
    <location>
        <position position="150"/>
    </location>
    <ligand>
        <name>Zn(2+)</name>
        <dbReference type="ChEBI" id="CHEBI:29105"/>
    </ligand>
</feature>
<evidence type="ECO:0000256" key="7">
    <source>
        <dbReference type="SAM" id="SignalP"/>
    </source>
</evidence>
<dbReference type="PANTHER" id="PTHR12922:SF7">
    <property type="entry name" value="UBIQUINONE BIOSYNTHESIS PROTEIN COQ4 HOMOLOG, MITOCHONDRIAL"/>
    <property type="match status" value="1"/>
</dbReference>
<dbReference type="VEuPathDB" id="TriTrypDB:TcIL3000.11.13910"/>
<keyword evidence="7" id="KW-0732">Signal</keyword>
<keyword evidence="6" id="KW-0479">Metal-binding</keyword>
<dbReference type="InterPro" id="IPR027540">
    <property type="entry name" value="Coq4_euk"/>
</dbReference>
<evidence type="ECO:0000256" key="3">
    <source>
        <dbReference type="ARBA" id="ARBA00023128"/>
    </source>
</evidence>
<dbReference type="InterPro" id="IPR007715">
    <property type="entry name" value="Coq4"/>
</dbReference>
<gene>
    <name evidence="8" type="ORF">TCIL3000_11_13910</name>
</gene>
<dbReference type="EC" id="4.1.1.130" evidence="6"/>
<reference evidence="8" key="1">
    <citation type="journal article" date="2012" name="Proc. Natl. Acad. Sci. U.S.A.">
        <title>Antigenic diversity is generated by distinct evolutionary mechanisms in African trypanosome species.</title>
        <authorList>
            <person name="Jackson A.P."/>
            <person name="Berry A."/>
            <person name="Aslett M."/>
            <person name="Allison H.C."/>
            <person name="Burton P."/>
            <person name="Vavrova-Anderson J."/>
            <person name="Brown R."/>
            <person name="Browne H."/>
            <person name="Corton N."/>
            <person name="Hauser H."/>
            <person name="Gamble J."/>
            <person name="Gilderthorp R."/>
            <person name="Marcello L."/>
            <person name="McQuillan J."/>
            <person name="Otto T.D."/>
            <person name="Quail M.A."/>
            <person name="Sanders M.J."/>
            <person name="van Tonder A."/>
            <person name="Ginger M.L."/>
            <person name="Field M.C."/>
            <person name="Barry J.D."/>
            <person name="Hertz-Fowler C."/>
            <person name="Berriman M."/>
        </authorList>
    </citation>
    <scope>NUCLEOTIDE SEQUENCE</scope>
    <source>
        <strain evidence="8">IL3000</strain>
    </source>
</reference>
<feature type="signal peptide" evidence="7">
    <location>
        <begin position="1"/>
        <end position="22"/>
    </location>
</feature>
<dbReference type="UniPathway" id="UPA00232"/>
<dbReference type="Pfam" id="PF05019">
    <property type="entry name" value="Coq4"/>
    <property type="match status" value="1"/>
</dbReference>
<comment type="pathway">
    <text evidence="6">Cofactor biosynthesis; ubiquinone biosynthesis.</text>
</comment>
<comment type="catalytic activity">
    <reaction evidence="6">
        <text>a 4-hydroxy-3-methoxy-5-(all-trans-polyprenyl)benzoate + H(+) = a 2-methoxy-6-(all-trans-polyprenyl)phenol + CO2</text>
        <dbReference type="Rhea" id="RHEA:81179"/>
        <dbReference type="Rhea" id="RHEA-COMP:9551"/>
        <dbReference type="Rhea" id="RHEA-COMP:10931"/>
        <dbReference type="ChEBI" id="CHEBI:15378"/>
        <dbReference type="ChEBI" id="CHEBI:16526"/>
        <dbReference type="ChEBI" id="CHEBI:62731"/>
        <dbReference type="ChEBI" id="CHEBI:84443"/>
        <dbReference type="EC" id="4.1.1.130"/>
    </reaction>
</comment>
<keyword evidence="2 6" id="KW-0999">Mitochondrion inner membrane</keyword>
<feature type="binding site" evidence="6">
    <location>
        <position position="135"/>
    </location>
    <ligand>
        <name>Zn(2+)</name>
        <dbReference type="ChEBI" id="CHEBI:29105"/>
    </ligand>
</feature>
<proteinExistence type="inferred from homology"/>
<keyword evidence="1 6" id="KW-0831">Ubiquinone biosynthesis</keyword>
<dbReference type="GO" id="GO:0008270">
    <property type="term" value="F:zinc ion binding"/>
    <property type="evidence" value="ECO:0007669"/>
    <property type="project" value="UniProtKB-UniRule"/>
</dbReference>
<feature type="binding site" evidence="6">
    <location>
        <position position="134"/>
    </location>
    <ligand>
        <name>Zn(2+)</name>
        <dbReference type="ChEBI" id="CHEBI:29105"/>
    </ligand>
</feature>
<comment type="cofactor">
    <cofactor evidence="6">
        <name>Zn(2+)</name>
        <dbReference type="ChEBI" id="CHEBI:29105"/>
    </cofactor>
</comment>
<comment type="similarity">
    <text evidence="6">Belongs to the COQ4 family.</text>
</comment>
<comment type="subunit">
    <text evidence="6">Component of a multi-subunit COQ enzyme complex.</text>
</comment>
<dbReference type="HAMAP" id="MF_03111">
    <property type="entry name" value="Coq4"/>
    <property type="match status" value="1"/>
</dbReference>
<accession>G0V2L3</accession>
<feature type="binding site" evidence="6">
    <location>
        <position position="138"/>
    </location>
    <ligand>
        <name>Zn(2+)</name>
        <dbReference type="ChEBI" id="CHEBI:29105"/>
    </ligand>
</feature>
<evidence type="ECO:0000313" key="8">
    <source>
        <dbReference type="EMBL" id="CCC95885.1"/>
    </source>
</evidence>
<evidence type="ECO:0000256" key="2">
    <source>
        <dbReference type="ARBA" id="ARBA00022792"/>
    </source>
</evidence>
<dbReference type="EMBL" id="HE575324">
    <property type="protein sequence ID" value="CCC95885.1"/>
    <property type="molecule type" value="Genomic_DNA"/>
</dbReference>
<evidence type="ECO:0000256" key="5">
    <source>
        <dbReference type="ARBA" id="ARBA00023239"/>
    </source>
</evidence>
<dbReference type="PANTHER" id="PTHR12922">
    <property type="entry name" value="UBIQUINONE BIOSYNTHESIS PROTEIN"/>
    <property type="match status" value="1"/>
</dbReference>
<comment type="subcellular location">
    <subcellularLocation>
        <location evidence="6">Mitochondrion inner membrane</location>
        <topology evidence="6">Peripheral membrane protein</topology>
        <orientation evidence="6">Matrix side</orientation>
    </subcellularLocation>
</comment>
<evidence type="ECO:0000256" key="4">
    <source>
        <dbReference type="ARBA" id="ARBA00023136"/>
    </source>
</evidence>
<keyword evidence="3 6" id="KW-0496">Mitochondrion</keyword>
<evidence type="ECO:0000256" key="1">
    <source>
        <dbReference type="ARBA" id="ARBA00022688"/>
    </source>
</evidence>
<comment type="function">
    <text evidence="6">Lyase that catalyzes the C1-decarboxylation of 4-hydroxy-3-methoxy-5-(all-trans-polyprenyl)benzoic acid into 2-methoxy-6-(all-trans-polyprenyl)phenol during ubiquinone biosynthesis.</text>
</comment>
<dbReference type="AlphaFoldDB" id="G0V2L3"/>
<keyword evidence="4 6" id="KW-0472">Membrane</keyword>
<evidence type="ECO:0000256" key="6">
    <source>
        <dbReference type="HAMAP-Rule" id="MF_03111"/>
    </source>
</evidence>
<sequence length="244" mass="27056">MQGGVLSSSALLLGGLAGAVRFLPTFVKASADAIINPDVATGSATVGEVTGYTALRQMQQIMMADRAGRSILKKRPQVTDDTLVFAESQPEGTFGRRYAAFMRHNNFLPSGRPPVTCISDPALAYVMLRQRQIHDFVHAYLGCGRTVEEELAVKLFEWYHTGLPVGVLAVLGGMPHLSVKQCLNMRKYNNWAKANAPCQLHGERFVPCIMNVPWEWYLDKPYEQLVEDLGIVPLDVYLEQEKGM</sequence>
<keyword evidence="5 6" id="KW-0456">Lyase</keyword>
<keyword evidence="6" id="KW-0862">Zinc</keyword>
<name>G0V2L3_TRYCI</name>